<evidence type="ECO:0000313" key="1">
    <source>
        <dbReference type="EMBL" id="KAJ1677057.1"/>
    </source>
</evidence>
<feature type="non-terminal residue" evidence="1">
    <location>
        <position position="172"/>
    </location>
</feature>
<protein>
    <submittedName>
        <fullName evidence="1">DNA helicase mcm9</fullName>
        <ecNumber evidence="1">3.6.4.12</ecNumber>
    </submittedName>
</protein>
<accession>A0ACC1HLI9</accession>
<dbReference type="Proteomes" id="UP001145114">
    <property type="component" value="Unassembled WGS sequence"/>
</dbReference>
<keyword evidence="1" id="KW-0067">ATP-binding</keyword>
<name>A0ACC1HLI9_9FUNG</name>
<gene>
    <name evidence="1" type="primary">MCM9_2</name>
    <name evidence="1" type="ORF">EV182_006963</name>
</gene>
<keyword evidence="1" id="KW-0347">Helicase</keyword>
<proteinExistence type="predicted"/>
<dbReference type="EMBL" id="JAMZIH010003058">
    <property type="protein sequence ID" value="KAJ1677057.1"/>
    <property type="molecule type" value="Genomic_DNA"/>
</dbReference>
<evidence type="ECO:0000313" key="2">
    <source>
        <dbReference type="Proteomes" id="UP001145114"/>
    </source>
</evidence>
<sequence length="172" mass="19531">MMERRRKFRCSKCGSEFYMHAKIEQFNVIPKPVRCIEGNGQCNSTSFSAVPSDAAESLVNCVDYQELKVAWTPMDGEPGAVGRMTLQYDLVDVAKSGDEVTIVGRLIRRWRALQINERPDITLALHANYVQVHNSQTSQQSSTNNMEERFNRFWNEHSAMPITGRCVHGGFT</sequence>
<organism evidence="1 2">
    <name type="scientific">Spiromyces aspiralis</name>
    <dbReference type="NCBI Taxonomy" id="68401"/>
    <lineage>
        <taxon>Eukaryota</taxon>
        <taxon>Fungi</taxon>
        <taxon>Fungi incertae sedis</taxon>
        <taxon>Zoopagomycota</taxon>
        <taxon>Kickxellomycotina</taxon>
        <taxon>Kickxellomycetes</taxon>
        <taxon>Kickxellales</taxon>
        <taxon>Kickxellaceae</taxon>
        <taxon>Spiromyces</taxon>
    </lineage>
</organism>
<comment type="caution">
    <text evidence="1">The sequence shown here is derived from an EMBL/GenBank/DDBJ whole genome shotgun (WGS) entry which is preliminary data.</text>
</comment>
<keyword evidence="1" id="KW-0378">Hydrolase</keyword>
<dbReference type="EC" id="3.6.4.12" evidence="1"/>
<keyword evidence="1" id="KW-0547">Nucleotide-binding</keyword>
<keyword evidence="2" id="KW-1185">Reference proteome</keyword>
<reference evidence="1" key="1">
    <citation type="submission" date="2022-06" db="EMBL/GenBank/DDBJ databases">
        <title>Phylogenomic reconstructions and comparative analyses of Kickxellomycotina fungi.</title>
        <authorList>
            <person name="Reynolds N.K."/>
            <person name="Stajich J.E."/>
            <person name="Barry K."/>
            <person name="Grigoriev I.V."/>
            <person name="Crous P."/>
            <person name="Smith M.E."/>
        </authorList>
    </citation>
    <scope>NUCLEOTIDE SEQUENCE</scope>
    <source>
        <strain evidence="1">RSA 2271</strain>
    </source>
</reference>